<dbReference type="GO" id="GO:0008236">
    <property type="term" value="F:serine-type peptidase activity"/>
    <property type="evidence" value="ECO:0007669"/>
    <property type="project" value="UniProtKB-KW"/>
</dbReference>
<evidence type="ECO:0000259" key="8">
    <source>
        <dbReference type="Pfam" id="PF17676"/>
    </source>
</evidence>
<keyword evidence="4" id="KW-0378">Hydrolase</keyword>
<evidence type="ECO:0000259" key="7">
    <source>
        <dbReference type="Pfam" id="PF02016"/>
    </source>
</evidence>
<evidence type="ECO:0000256" key="6">
    <source>
        <dbReference type="PIRSR" id="PIRSR028757-1"/>
    </source>
</evidence>
<organism evidence="9 10">
    <name type="scientific">Candidatus Sungbacteria bacterium RIFCSPHIGHO2_02_FULL_53_17</name>
    <dbReference type="NCBI Taxonomy" id="1802275"/>
    <lineage>
        <taxon>Bacteria</taxon>
        <taxon>Candidatus Sungiibacteriota</taxon>
    </lineage>
</organism>
<evidence type="ECO:0000256" key="3">
    <source>
        <dbReference type="ARBA" id="ARBA00022670"/>
    </source>
</evidence>
<evidence type="ECO:0008006" key="11">
    <source>
        <dbReference type="Google" id="ProtNLM"/>
    </source>
</evidence>
<evidence type="ECO:0000313" key="10">
    <source>
        <dbReference type="Proteomes" id="UP000177177"/>
    </source>
</evidence>
<dbReference type="Pfam" id="PF02016">
    <property type="entry name" value="Peptidase_S66"/>
    <property type="match status" value="1"/>
</dbReference>
<evidence type="ECO:0000256" key="2">
    <source>
        <dbReference type="ARBA" id="ARBA00022645"/>
    </source>
</evidence>
<dbReference type="PIRSF" id="PIRSF028757">
    <property type="entry name" value="LD-carboxypeptidase"/>
    <property type="match status" value="1"/>
</dbReference>
<dbReference type="GO" id="GO:0004180">
    <property type="term" value="F:carboxypeptidase activity"/>
    <property type="evidence" value="ECO:0007669"/>
    <property type="project" value="UniProtKB-KW"/>
</dbReference>
<comment type="caution">
    <text evidence="9">The sequence shown here is derived from an EMBL/GenBank/DDBJ whole genome shotgun (WGS) entry which is preliminary data.</text>
</comment>
<reference evidence="9 10" key="1">
    <citation type="journal article" date="2016" name="Nat. Commun.">
        <title>Thousands of microbial genomes shed light on interconnected biogeochemical processes in an aquifer system.</title>
        <authorList>
            <person name="Anantharaman K."/>
            <person name="Brown C.T."/>
            <person name="Hug L.A."/>
            <person name="Sharon I."/>
            <person name="Castelle C.J."/>
            <person name="Probst A.J."/>
            <person name="Thomas B.C."/>
            <person name="Singh A."/>
            <person name="Wilkins M.J."/>
            <person name="Karaoz U."/>
            <person name="Brodie E.L."/>
            <person name="Williams K.H."/>
            <person name="Hubbard S.S."/>
            <person name="Banfield J.F."/>
        </authorList>
    </citation>
    <scope>NUCLEOTIDE SEQUENCE [LARGE SCALE GENOMIC DNA]</scope>
</reference>
<keyword evidence="2" id="KW-0121">Carboxypeptidase</keyword>
<dbReference type="Gene3D" id="3.50.30.60">
    <property type="entry name" value="LD-carboxypeptidase A C-terminal domain-like"/>
    <property type="match status" value="1"/>
</dbReference>
<feature type="active site" description="Charge relay system" evidence="6">
    <location>
        <position position="293"/>
    </location>
</feature>
<protein>
    <recommendedName>
        <fullName evidence="11">LD-carboxypeptidase</fullName>
    </recommendedName>
</protein>
<comment type="similarity">
    <text evidence="1">Belongs to the peptidase S66 family.</text>
</comment>
<gene>
    <name evidence="9" type="ORF">A3C92_03730</name>
</gene>
<feature type="domain" description="LD-carboxypeptidase N-terminal" evidence="7">
    <location>
        <begin position="16"/>
        <end position="134"/>
    </location>
</feature>
<feature type="active site" description="Nucleophile" evidence="6">
    <location>
        <position position="114"/>
    </location>
</feature>
<dbReference type="SUPFAM" id="SSF141986">
    <property type="entry name" value="LD-carboxypeptidase A C-terminal domain-like"/>
    <property type="match status" value="1"/>
</dbReference>
<dbReference type="Gene3D" id="3.40.50.10740">
    <property type="entry name" value="Class I glutamine amidotransferase-like"/>
    <property type="match status" value="1"/>
</dbReference>
<evidence type="ECO:0000256" key="1">
    <source>
        <dbReference type="ARBA" id="ARBA00010233"/>
    </source>
</evidence>
<evidence type="ECO:0000256" key="4">
    <source>
        <dbReference type="ARBA" id="ARBA00022801"/>
    </source>
</evidence>
<evidence type="ECO:0000313" key="9">
    <source>
        <dbReference type="EMBL" id="OHA04025.1"/>
    </source>
</evidence>
<dbReference type="PANTHER" id="PTHR30237">
    <property type="entry name" value="MURAMOYLTETRAPEPTIDE CARBOXYPEPTIDASE"/>
    <property type="match status" value="1"/>
</dbReference>
<feature type="active site" description="Charge relay system" evidence="6">
    <location>
        <position position="224"/>
    </location>
</feature>
<dbReference type="Pfam" id="PF17676">
    <property type="entry name" value="Peptidase_S66C"/>
    <property type="match status" value="1"/>
</dbReference>
<keyword evidence="3" id="KW-0645">Protease</keyword>
<dbReference type="InterPro" id="IPR029062">
    <property type="entry name" value="Class_I_gatase-like"/>
</dbReference>
<dbReference type="GO" id="GO:0006508">
    <property type="term" value="P:proteolysis"/>
    <property type="evidence" value="ECO:0007669"/>
    <property type="project" value="UniProtKB-KW"/>
</dbReference>
<dbReference type="InterPro" id="IPR040921">
    <property type="entry name" value="Peptidase_S66C"/>
</dbReference>
<dbReference type="Proteomes" id="UP000177177">
    <property type="component" value="Unassembled WGS sequence"/>
</dbReference>
<dbReference type="InterPro" id="IPR003507">
    <property type="entry name" value="S66_fam"/>
</dbReference>
<dbReference type="InterPro" id="IPR027461">
    <property type="entry name" value="Carboxypeptidase_A_C_sf"/>
</dbReference>
<dbReference type="AlphaFoldDB" id="A0A1G2KX51"/>
<dbReference type="EMBL" id="MHQN01000006">
    <property type="protein sequence ID" value="OHA04025.1"/>
    <property type="molecule type" value="Genomic_DNA"/>
</dbReference>
<dbReference type="PANTHER" id="PTHR30237:SF2">
    <property type="entry name" value="MUREIN TETRAPEPTIDE CARBOXYPEPTIDASE"/>
    <property type="match status" value="1"/>
</dbReference>
<evidence type="ECO:0000256" key="5">
    <source>
        <dbReference type="ARBA" id="ARBA00022825"/>
    </source>
</evidence>
<name>A0A1G2KX51_9BACT</name>
<proteinExistence type="inferred from homology"/>
<dbReference type="InterPro" id="IPR027478">
    <property type="entry name" value="LdcA_N"/>
</dbReference>
<dbReference type="SUPFAM" id="SSF52317">
    <property type="entry name" value="Class I glutamine amidotransferase-like"/>
    <property type="match status" value="1"/>
</dbReference>
<sequence length="323" mass="36015">MDIIKPKRLEAGDAMGILSPSSYIAEHLQTDCARARAALEAMDLKVKMGAHAFDRHFYNAGMRLARLDDFHALWRDPEVKMIMMSQGGDTANHLLDGIDYDMIRRDPKIFAGFSDGTTLVNAIFAKTGLIAYYGPSFLWGFSDSMSELFVENFKKTFFERNVGVLAPNPQWRHIEKKELIYSGWRGVRSGCASGILMGGHSGCLITTMLAGYGADFQDAMLFLEGTESLARLDRQFTALRLNGTFAKIKGLILGYFDNHEMKEESKNREVADMVLEATRGYDFPILEIGELGHNVENYTFPVGCRATIDADAKYLSIDDATVA</sequence>
<feature type="domain" description="LD-carboxypeptidase C-terminal" evidence="8">
    <location>
        <begin position="193"/>
        <end position="308"/>
    </location>
</feature>
<keyword evidence="5" id="KW-0720">Serine protease</keyword>
<accession>A0A1G2KX51</accession>
<dbReference type="InterPro" id="IPR040449">
    <property type="entry name" value="Peptidase_S66_N"/>
</dbReference>